<dbReference type="SUPFAM" id="SSF53187">
    <property type="entry name" value="Zn-dependent exopeptidases"/>
    <property type="match status" value="1"/>
</dbReference>
<proteinExistence type="inferred from homology"/>
<dbReference type="InterPro" id="IPR002933">
    <property type="entry name" value="Peptidase_M20"/>
</dbReference>
<evidence type="ECO:0000256" key="3">
    <source>
        <dbReference type="ARBA" id="ARBA00006247"/>
    </source>
</evidence>
<dbReference type="Proteomes" id="UP000198518">
    <property type="component" value="Unassembled WGS sequence"/>
</dbReference>
<dbReference type="AlphaFoldDB" id="A0A1I0PJX5"/>
<evidence type="ECO:0000259" key="8">
    <source>
        <dbReference type="Pfam" id="PF07687"/>
    </source>
</evidence>
<keyword evidence="6" id="KW-0862">Zinc</keyword>
<evidence type="ECO:0000256" key="6">
    <source>
        <dbReference type="ARBA" id="ARBA00022833"/>
    </source>
</evidence>
<keyword evidence="5" id="KW-0378">Hydrolase</keyword>
<evidence type="ECO:0000256" key="4">
    <source>
        <dbReference type="ARBA" id="ARBA00022723"/>
    </source>
</evidence>
<dbReference type="PANTHER" id="PTHR43808">
    <property type="entry name" value="ACETYLORNITHINE DEACETYLASE"/>
    <property type="match status" value="1"/>
</dbReference>
<dbReference type="InterPro" id="IPR010182">
    <property type="entry name" value="ArgE/DapE"/>
</dbReference>
<evidence type="ECO:0000313" key="9">
    <source>
        <dbReference type="EMBL" id="SEW14102.1"/>
    </source>
</evidence>
<dbReference type="Gene3D" id="3.40.630.10">
    <property type="entry name" value="Zn peptidases"/>
    <property type="match status" value="1"/>
</dbReference>
<feature type="domain" description="Peptidase M20 dimerisation" evidence="8">
    <location>
        <begin position="195"/>
        <end position="301"/>
    </location>
</feature>
<name>A0A1I0PJX5_9EURY</name>
<dbReference type="Pfam" id="PF01546">
    <property type="entry name" value="Peptidase_M20"/>
    <property type="match status" value="1"/>
</dbReference>
<dbReference type="RefSeq" id="WP_177170803.1">
    <property type="nucleotide sequence ID" value="NZ_FOJA01000001.1"/>
</dbReference>
<dbReference type="Pfam" id="PF07687">
    <property type="entry name" value="M20_dimer"/>
    <property type="match status" value="1"/>
</dbReference>
<dbReference type="EMBL" id="FOJA01000001">
    <property type="protein sequence ID" value="SEW14102.1"/>
    <property type="molecule type" value="Genomic_DNA"/>
</dbReference>
<dbReference type="GO" id="GO:0046872">
    <property type="term" value="F:metal ion binding"/>
    <property type="evidence" value="ECO:0007669"/>
    <property type="project" value="UniProtKB-KW"/>
</dbReference>
<comment type="cofactor">
    <cofactor evidence="1">
        <name>Co(2+)</name>
        <dbReference type="ChEBI" id="CHEBI:48828"/>
    </cofactor>
</comment>
<gene>
    <name evidence="9" type="ORF">SAMN04487945_1710</name>
</gene>
<evidence type="ECO:0000256" key="5">
    <source>
        <dbReference type="ARBA" id="ARBA00022801"/>
    </source>
</evidence>
<dbReference type="OrthoDB" id="24854at2157"/>
<accession>A0A1I0PJX5</accession>
<dbReference type="Gene3D" id="3.30.70.360">
    <property type="match status" value="1"/>
</dbReference>
<dbReference type="GO" id="GO:0016787">
    <property type="term" value="F:hydrolase activity"/>
    <property type="evidence" value="ECO:0007669"/>
    <property type="project" value="UniProtKB-KW"/>
</dbReference>
<reference evidence="9 10" key="1">
    <citation type="submission" date="2016-10" db="EMBL/GenBank/DDBJ databases">
        <authorList>
            <person name="de Groot N.N."/>
        </authorList>
    </citation>
    <scope>NUCLEOTIDE SEQUENCE [LARGE SCALE GENOMIC DNA]</scope>
    <source>
        <strain evidence="9 10">CGMCC 1.5337</strain>
    </source>
</reference>
<evidence type="ECO:0000256" key="1">
    <source>
        <dbReference type="ARBA" id="ARBA00001941"/>
    </source>
</evidence>
<keyword evidence="4" id="KW-0479">Metal-binding</keyword>
<comment type="cofactor">
    <cofactor evidence="2">
        <name>Zn(2+)</name>
        <dbReference type="ChEBI" id="CHEBI:29105"/>
    </cofactor>
</comment>
<dbReference type="InterPro" id="IPR050072">
    <property type="entry name" value="Peptidase_M20A"/>
</dbReference>
<dbReference type="STRING" id="355548.SAMN04487945_1710"/>
<evidence type="ECO:0000313" key="10">
    <source>
        <dbReference type="Proteomes" id="UP000198518"/>
    </source>
</evidence>
<dbReference type="PANTHER" id="PTHR43808:SF25">
    <property type="entry name" value="PEPTIDASE M20 DIMERISATION DOMAIN-CONTAINING PROTEIN"/>
    <property type="match status" value="1"/>
</dbReference>
<comment type="similarity">
    <text evidence="3">Belongs to the peptidase M20A family.</text>
</comment>
<dbReference type="InterPro" id="IPR036264">
    <property type="entry name" value="Bact_exopeptidase_dim_dom"/>
</dbReference>
<sequence length="412" mass="44305">MDDVREFAAALVEFESTNGEEAAVSAWLSDRLDEFGFEVYEWTVDADRLADQPSFPDDPADIRVADRPSVGGVLEFGDPEAGTNIVLNGHLDVVPADEGQWSSPPFAARWDGDELTGRGAADMKSGLAGCVFAARRLADSDFDLDGRVVVEGVVGEEAGGVGAAAAALDNPYPFDRDAAIVAEPTELAPVVACEGSLMKRLELTGRGAHAATPWRGENVLDQFDEVRSAFEDLAAERESRVTHPLYEEFPTKWPVVCGTVEAGEWASTVPASLTAEWRIGVAPGETVAEVERAFDAALADVVADSEWLREHAPTFERFSVQFEPSEVDPDEPVVRSVVDALREHGVGDPEPRGVTYGTDARHYVDAGIPTVLFGPGSIEQAHFPDETIDATEVETFVDVAADAVASFLRQSR</sequence>
<evidence type="ECO:0000256" key="7">
    <source>
        <dbReference type="ARBA" id="ARBA00023285"/>
    </source>
</evidence>
<protein>
    <submittedName>
        <fullName evidence="9">Acetylornithine deacetylase</fullName>
    </submittedName>
</protein>
<evidence type="ECO:0000256" key="2">
    <source>
        <dbReference type="ARBA" id="ARBA00001947"/>
    </source>
</evidence>
<keyword evidence="7" id="KW-0170">Cobalt</keyword>
<keyword evidence="10" id="KW-1185">Reference proteome</keyword>
<organism evidence="9 10">
    <name type="scientific">Halobacterium jilantaiense</name>
    <dbReference type="NCBI Taxonomy" id="355548"/>
    <lineage>
        <taxon>Archaea</taxon>
        <taxon>Methanobacteriati</taxon>
        <taxon>Methanobacteriota</taxon>
        <taxon>Stenosarchaea group</taxon>
        <taxon>Halobacteria</taxon>
        <taxon>Halobacteriales</taxon>
        <taxon>Halobacteriaceae</taxon>
        <taxon>Halobacterium</taxon>
    </lineage>
</organism>
<dbReference type="NCBIfam" id="TIGR01910">
    <property type="entry name" value="DapE-ArgE"/>
    <property type="match status" value="1"/>
</dbReference>
<dbReference type="InterPro" id="IPR011650">
    <property type="entry name" value="Peptidase_M20_dimer"/>
</dbReference>
<dbReference type="SUPFAM" id="SSF55031">
    <property type="entry name" value="Bacterial exopeptidase dimerisation domain"/>
    <property type="match status" value="1"/>
</dbReference>